<protein>
    <submittedName>
        <fullName evidence="2">Uncharacterized protein</fullName>
    </submittedName>
</protein>
<organism evidence="2 3">
    <name type="scientific">Thelohanellus kitauei</name>
    <name type="common">Myxosporean</name>
    <dbReference type="NCBI Taxonomy" id="669202"/>
    <lineage>
        <taxon>Eukaryota</taxon>
        <taxon>Metazoa</taxon>
        <taxon>Cnidaria</taxon>
        <taxon>Myxozoa</taxon>
        <taxon>Myxosporea</taxon>
        <taxon>Bivalvulida</taxon>
        <taxon>Platysporina</taxon>
        <taxon>Myxobolidae</taxon>
        <taxon>Thelohanellus</taxon>
    </lineage>
</organism>
<feature type="compositionally biased region" description="Polar residues" evidence="1">
    <location>
        <begin position="43"/>
        <end position="53"/>
    </location>
</feature>
<evidence type="ECO:0000256" key="1">
    <source>
        <dbReference type="SAM" id="MobiDB-lite"/>
    </source>
</evidence>
<gene>
    <name evidence="2" type="ORF">RF11_05685</name>
</gene>
<accession>A0A0C2NH46</accession>
<sequence>MGLELDSRMDGFELGDKIANHPGSSHKQRGAYLYKKKMLNCNKNPNELRNKASTPELDFRRSQEDSPETTPSALERACRNKEAKIVSPLRAVGAYVYHVWTYPQTEIDRQQAQDSGLLPRHFT</sequence>
<feature type="compositionally biased region" description="Basic and acidic residues" evidence="1">
    <location>
        <begin position="1"/>
        <end position="19"/>
    </location>
</feature>
<dbReference type="EMBL" id="JWZT01000881">
    <property type="protein sequence ID" value="KII73337.1"/>
    <property type="molecule type" value="Genomic_DNA"/>
</dbReference>
<name>A0A0C2NH46_THEKT</name>
<feature type="region of interest" description="Disordered" evidence="1">
    <location>
        <begin position="43"/>
        <end position="74"/>
    </location>
</feature>
<dbReference type="Proteomes" id="UP000031668">
    <property type="component" value="Unassembled WGS sequence"/>
</dbReference>
<evidence type="ECO:0000313" key="2">
    <source>
        <dbReference type="EMBL" id="KII73337.1"/>
    </source>
</evidence>
<feature type="region of interest" description="Disordered" evidence="1">
    <location>
        <begin position="1"/>
        <end position="27"/>
    </location>
</feature>
<keyword evidence="3" id="KW-1185">Reference proteome</keyword>
<dbReference type="AlphaFoldDB" id="A0A0C2NH46"/>
<proteinExistence type="predicted"/>
<evidence type="ECO:0000313" key="3">
    <source>
        <dbReference type="Proteomes" id="UP000031668"/>
    </source>
</evidence>
<reference evidence="2 3" key="1">
    <citation type="journal article" date="2014" name="Genome Biol. Evol.">
        <title>The genome of the myxosporean Thelohanellus kitauei shows adaptations to nutrient acquisition within its fish host.</title>
        <authorList>
            <person name="Yang Y."/>
            <person name="Xiong J."/>
            <person name="Zhou Z."/>
            <person name="Huo F."/>
            <person name="Miao W."/>
            <person name="Ran C."/>
            <person name="Liu Y."/>
            <person name="Zhang J."/>
            <person name="Feng J."/>
            <person name="Wang M."/>
            <person name="Wang M."/>
            <person name="Wang L."/>
            <person name="Yao B."/>
        </authorList>
    </citation>
    <scope>NUCLEOTIDE SEQUENCE [LARGE SCALE GENOMIC DNA]</scope>
    <source>
        <strain evidence="2">Wuqing</strain>
    </source>
</reference>
<comment type="caution">
    <text evidence="2">The sequence shown here is derived from an EMBL/GenBank/DDBJ whole genome shotgun (WGS) entry which is preliminary data.</text>
</comment>